<dbReference type="EMBL" id="CAJJDO010000014">
    <property type="protein sequence ID" value="CAD8145685.1"/>
    <property type="molecule type" value="Genomic_DNA"/>
</dbReference>
<gene>
    <name evidence="1" type="ORF">PPENT_87.1.T0140372</name>
</gene>
<reference evidence="1" key="1">
    <citation type="submission" date="2021-01" db="EMBL/GenBank/DDBJ databases">
        <authorList>
            <consortium name="Genoscope - CEA"/>
            <person name="William W."/>
        </authorList>
    </citation>
    <scope>NUCLEOTIDE SEQUENCE</scope>
</reference>
<comment type="caution">
    <text evidence="1">The sequence shown here is derived from an EMBL/GenBank/DDBJ whole genome shotgun (WGS) entry which is preliminary data.</text>
</comment>
<accession>A0A8S1SXG6</accession>
<keyword evidence="2" id="KW-1185">Reference proteome</keyword>
<dbReference type="Proteomes" id="UP000689195">
    <property type="component" value="Unassembled WGS sequence"/>
</dbReference>
<name>A0A8S1SXG6_9CILI</name>
<evidence type="ECO:0000313" key="2">
    <source>
        <dbReference type="Proteomes" id="UP000689195"/>
    </source>
</evidence>
<proteinExistence type="predicted"/>
<dbReference type="OrthoDB" id="319908at2759"/>
<sequence>MDIFKCKYLTHENEEIMGFCLNQRCQNVTQYCYLCLNTTHQEHFNDCIRFTKLILFMNECMQVYNQQRKQIEKKLNKFKIIFIDQKKWIRKLIYWKI</sequence>
<evidence type="ECO:0000313" key="1">
    <source>
        <dbReference type="EMBL" id="CAD8145685.1"/>
    </source>
</evidence>
<protein>
    <submittedName>
        <fullName evidence="1">Uncharacterized protein</fullName>
    </submittedName>
</protein>
<organism evidence="1 2">
    <name type="scientific">Paramecium pentaurelia</name>
    <dbReference type="NCBI Taxonomy" id="43138"/>
    <lineage>
        <taxon>Eukaryota</taxon>
        <taxon>Sar</taxon>
        <taxon>Alveolata</taxon>
        <taxon>Ciliophora</taxon>
        <taxon>Intramacronucleata</taxon>
        <taxon>Oligohymenophorea</taxon>
        <taxon>Peniculida</taxon>
        <taxon>Parameciidae</taxon>
        <taxon>Paramecium</taxon>
    </lineage>
</organism>
<dbReference type="AlphaFoldDB" id="A0A8S1SXG6"/>